<evidence type="ECO:0000256" key="2">
    <source>
        <dbReference type="ARBA" id="ARBA00022692"/>
    </source>
</evidence>
<evidence type="ECO:0000259" key="7">
    <source>
        <dbReference type="Pfam" id="PF01284"/>
    </source>
</evidence>
<dbReference type="PhylomeDB" id="A0A061B0T8"/>
<feature type="region of interest" description="Disordered" evidence="5">
    <location>
        <begin position="190"/>
        <end position="240"/>
    </location>
</feature>
<dbReference type="PANTHER" id="PTHR37451">
    <property type="entry name" value="MARVEL DOMAIN"/>
    <property type="match status" value="1"/>
</dbReference>
<feature type="compositionally biased region" description="Low complexity" evidence="5">
    <location>
        <begin position="220"/>
        <end position="240"/>
    </location>
</feature>
<feature type="compositionally biased region" description="Basic and acidic residues" evidence="5">
    <location>
        <begin position="202"/>
        <end position="216"/>
    </location>
</feature>
<evidence type="ECO:0000256" key="3">
    <source>
        <dbReference type="ARBA" id="ARBA00022989"/>
    </source>
</evidence>
<name>A0A061B0T8_CYBFA</name>
<evidence type="ECO:0000313" key="8">
    <source>
        <dbReference type="EMBL" id="CDR43095.1"/>
    </source>
</evidence>
<dbReference type="PANTHER" id="PTHR37451:SF1">
    <property type="entry name" value="MARVEL DOMAIN-CONTAINING PROTEIN"/>
    <property type="match status" value="1"/>
</dbReference>
<feature type="transmembrane region" description="Helical" evidence="6">
    <location>
        <begin position="43"/>
        <end position="69"/>
    </location>
</feature>
<comment type="subcellular location">
    <subcellularLocation>
        <location evidence="1">Membrane</location>
        <topology evidence="1">Multi-pass membrane protein</topology>
    </subcellularLocation>
</comment>
<evidence type="ECO:0000256" key="1">
    <source>
        <dbReference type="ARBA" id="ARBA00004141"/>
    </source>
</evidence>
<reference evidence="8" key="1">
    <citation type="journal article" date="2014" name="Genome Announc.">
        <title>Genome sequence of the yeast Cyberlindnera fabianii (Hansenula fabianii).</title>
        <authorList>
            <person name="Freel K.C."/>
            <person name="Sarilar V."/>
            <person name="Neuveglise C."/>
            <person name="Devillers H."/>
            <person name="Friedrich A."/>
            <person name="Schacherer J."/>
        </authorList>
    </citation>
    <scope>NUCLEOTIDE SEQUENCE</scope>
    <source>
        <strain evidence="8">YJS4271</strain>
    </source>
</reference>
<accession>A0A061B0T8</accession>
<gene>
    <name evidence="8" type="ORF">CYFA0S_11e00166g</name>
</gene>
<evidence type="ECO:0000256" key="6">
    <source>
        <dbReference type="SAM" id="Phobius"/>
    </source>
</evidence>
<proteinExistence type="predicted"/>
<dbReference type="Pfam" id="PF01284">
    <property type="entry name" value="MARVEL"/>
    <property type="match status" value="1"/>
</dbReference>
<dbReference type="OrthoDB" id="2117453at2759"/>
<feature type="domain" description="MARVEL" evidence="7">
    <location>
        <begin position="15"/>
        <end position="143"/>
    </location>
</feature>
<dbReference type="InterPro" id="IPR008253">
    <property type="entry name" value="Marvel"/>
</dbReference>
<feature type="transmembrane region" description="Helical" evidence="6">
    <location>
        <begin position="76"/>
        <end position="98"/>
    </location>
</feature>
<feature type="transmembrane region" description="Helical" evidence="6">
    <location>
        <begin position="12"/>
        <end position="31"/>
    </location>
</feature>
<dbReference type="EMBL" id="LK052896">
    <property type="protein sequence ID" value="CDR43095.1"/>
    <property type="molecule type" value="Genomic_DNA"/>
</dbReference>
<evidence type="ECO:0000256" key="5">
    <source>
        <dbReference type="SAM" id="MobiDB-lite"/>
    </source>
</evidence>
<keyword evidence="2 6" id="KW-0812">Transmembrane</keyword>
<dbReference type="AlphaFoldDB" id="A0A061B0T8"/>
<keyword evidence="4 6" id="KW-0472">Membrane</keyword>
<keyword evidence="3 6" id="KW-1133">Transmembrane helix</keyword>
<protein>
    <submittedName>
        <fullName evidence="8">CYFA0S11e00166g1_1</fullName>
    </submittedName>
</protein>
<organism evidence="8">
    <name type="scientific">Cyberlindnera fabianii</name>
    <name type="common">Yeast</name>
    <name type="synonym">Hansenula fabianii</name>
    <dbReference type="NCBI Taxonomy" id="36022"/>
    <lineage>
        <taxon>Eukaryota</taxon>
        <taxon>Fungi</taxon>
        <taxon>Dikarya</taxon>
        <taxon>Ascomycota</taxon>
        <taxon>Saccharomycotina</taxon>
        <taxon>Saccharomycetes</taxon>
        <taxon>Phaffomycetales</taxon>
        <taxon>Phaffomycetaceae</taxon>
        <taxon>Cyberlindnera</taxon>
    </lineage>
</organism>
<feature type="transmembrane region" description="Helical" evidence="6">
    <location>
        <begin position="127"/>
        <end position="149"/>
    </location>
</feature>
<evidence type="ECO:0000256" key="4">
    <source>
        <dbReference type="ARBA" id="ARBA00023136"/>
    </source>
</evidence>
<sequence>MTSTASIFSTTIFGLVVRSLQIFFGFLTWVLEAPALADFSHDGSIVWLLIVGLISMIYTITLIVLSFLFPGLIIPGAVMILEAFCAVANFTGFIALAAKVGDLNCNILGWYGYGSAKNSCGAAKAGIAFSAFNWVLFTLTAFIFGWYALKSISATKGSNQVWVPTKTSGVILSKYALTSVSTADVDDKDGSIPATKTAASDEETRIGESLAEKEQEPELGENTTTAAVVAGADEAAGPRA</sequence>
<dbReference type="GO" id="GO:0016020">
    <property type="term" value="C:membrane"/>
    <property type="evidence" value="ECO:0007669"/>
    <property type="project" value="UniProtKB-SubCell"/>
</dbReference>